<feature type="compositionally biased region" description="Basic residues" evidence="1">
    <location>
        <begin position="764"/>
        <end position="788"/>
    </location>
</feature>
<feature type="region of interest" description="Disordered" evidence="1">
    <location>
        <begin position="76"/>
        <end position="124"/>
    </location>
</feature>
<name>A0A9E7K2I3_9LILI</name>
<dbReference type="AlphaFoldDB" id="A0A9E7K2I3"/>
<feature type="non-terminal residue" evidence="2">
    <location>
        <position position="1"/>
    </location>
</feature>
<reference evidence="2" key="1">
    <citation type="submission" date="2022-05" db="EMBL/GenBank/DDBJ databases">
        <title>The Musa troglodytarum L. genome provides insights into the mechanism of non-climacteric behaviour and enrichment of carotenoids.</title>
        <authorList>
            <person name="Wang J."/>
        </authorList>
    </citation>
    <scope>NUCLEOTIDE SEQUENCE</scope>
    <source>
        <tissue evidence="2">Leaf</tissue>
    </source>
</reference>
<keyword evidence="3" id="KW-1185">Reference proteome</keyword>
<feature type="region of interest" description="Disordered" evidence="1">
    <location>
        <begin position="517"/>
        <end position="564"/>
    </location>
</feature>
<feature type="compositionally biased region" description="Low complexity" evidence="1">
    <location>
        <begin position="141"/>
        <end position="153"/>
    </location>
</feature>
<feature type="region of interest" description="Disordered" evidence="1">
    <location>
        <begin position="141"/>
        <end position="178"/>
    </location>
</feature>
<feature type="compositionally biased region" description="Acidic residues" evidence="1">
    <location>
        <begin position="154"/>
        <end position="169"/>
    </location>
</feature>
<evidence type="ECO:0008006" key="4">
    <source>
        <dbReference type="Google" id="ProtNLM"/>
    </source>
</evidence>
<evidence type="ECO:0000256" key="1">
    <source>
        <dbReference type="SAM" id="MobiDB-lite"/>
    </source>
</evidence>
<dbReference type="GO" id="GO:0005635">
    <property type="term" value="C:nuclear envelope"/>
    <property type="evidence" value="ECO:0007669"/>
    <property type="project" value="TreeGrafter"/>
</dbReference>
<dbReference type="OrthoDB" id="666185at2759"/>
<feature type="compositionally biased region" description="Polar residues" evidence="1">
    <location>
        <begin position="534"/>
        <end position="549"/>
    </location>
</feature>
<sequence>GGGKIPLVLLASHSHFVSIRKPSPPRSATRFLWQITPFPSPPSNSSFPCCSSSSWIDRGSRTLTPSSPAMASLFRARRPAEEGGSGGKILRGRRGGSASQSSPYARPPPPALPSPPPPAGSPRWLLGLVSGAGKLISSVFRSDSSSSASSSDYSSDEDCIPRNDEEEDAEARADLHGLNQGVNKPELVTDCMEGSHAIVTISETKLAIEKLLAQETFSRDECDRLIKLIQSRVVDSPEFVHDGAERGVTNKGTGNAVDPSGAWLSLKQNMGLPESLQCSPGDLSSLSPTTPAFRGCMPDVHSAAVMEAKKWLEEKKLSSNSKVDSVCGPCTLNTDMLNYDIHNKDVSPVDLAKSYMQSLPPWQSPRFGSSGLKAPTPSRVDFCMDENNDATTSHSLPPFKDFKRNYLSARLRESSGNNRRVRLKLTENMLEHHEFKQFDAQQNIFQNETSKILSAMDERGEDVLGTEHHSGSLQSVETSGAPKSLADLHVKDDCSKDGLSLPDKAVNADPLALADKPSSTVIASEPKETDKATESANETALPTISSLDPTESKIDSEPTLSPGLAENKDVIEPLLTEQEYIVDGDIPHGSFVPASTSVVQGDPMAEKAVVTPDIIKSTKLCDADDVNNIDKNVQASSANTTAVVGSLEANNTTELNPDAKPKKGNIFLQHGTDGSANELSTNGGCAESNADPQSSREEDRSYTRCSNGEQTMGISGETCELQSEAAIDTPAVHGASSITGNTENGILLKSIEPVLVEPQPSSSSRRKRAVVKVKKGRGRGRGWGRGGK</sequence>
<protein>
    <recommendedName>
        <fullName evidence="4">Protein KAKU4</fullName>
    </recommendedName>
</protein>
<organism evidence="2 3">
    <name type="scientific">Musa troglodytarum</name>
    <name type="common">fe'i banana</name>
    <dbReference type="NCBI Taxonomy" id="320322"/>
    <lineage>
        <taxon>Eukaryota</taxon>
        <taxon>Viridiplantae</taxon>
        <taxon>Streptophyta</taxon>
        <taxon>Embryophyta</taxon>
        <taxon>Tracheophyta</taxon>
        <taxon>Spermatophyta</taxon>
        <taxon>Magnoliopsida</taxon>
        <taxon>Liliopsida</taxon>
        <taxon>Zingiberales</taxon>
        <taxon>Musaceae</taxon>
        <taxon>Musa</taxon>
    </lineage>
</organism>
<dbReference type="PANTHER" id="PTHR33416">
    <property type="entry name" value="NUCLEAR PORE COMPLEX PROTEIN NUP1"/>
    <property type="match status" value="1"/>
</dbReference>
<dbReference type="EMBL" id="CP097507">
    <property type="protein sequence ID" value="URE02496.1"/>
    <property type="molecule type" value="Genomic_DNA"/>
</dbReference>
<gene>
    <name evidence="2" type="ORF">MUK42_20903</name>
</gene>
<dbReference type="GO" id="GO:0071763">
    <property type="term" value="P:nuclear membrane organization"/>
    <property type="evidence" value="ECO:0007669"/>
    <property type="project" value="TreeGrafter"/>
</dbReference>
<feature type="region of interest" description="Disordered" evidence="1">
    <location>
        <begin position="757"/>
        <end position="788"/>
    </location>
</feature>
<accession>A0A9E7K2I3</accession>
<evidence type="ECO:0000313" key="3">
    <source>
        <dbReference type="Proteomes" id="UP001055439"/>
    </source>
</evidence>
<feature type="region of interest" description="Disordered" evidence="1">
    <location>
        <begin position="652"/>
        <end position="710"/>
    </location>
</feature>
<evidence type="ECO:0000313" key="2">
    <source>
        <dbReference type="EMBL" id="URE02496.1"/>
    </source>
</evidence>
<dbReference type="Proteomes" id="UP001055439">
    <property type="component" value="Chromosome 5"/>
</dbReference>
<dbReference type="PANTHER" id="PTHR33416:SF37">
    <property type="entry name" value="OS04G0655600 PROTEIN"/>
    <property type="match status" value="1"/>
</dbReference>
<proteinExistence type="predicted"/>
<feature type="compositionally biased region" description="Pro residues" evidence="1">
    <location>
        <begin position="105"/>
        <end position="120"/>
    </location>
</feature>
<feature type="compositionally biased region" description="Polar residues" evidence="1">
    <location>
        <begin position="672"/>
        <end position="683"/>
    </location>
</feature>